<reference evidence="3" key="1">
    <citation type="submission" date="2018-12" db="EMBL/GenBank/DDBJ databases">
        <title>Tengunoibacter tsumagoiensis gen. nov., sp. nov., Dictyobacter kobayashii sp. nov., D. alpinus sp. nov., and D. joshuensis sp. nov. and description of Dictyobacteraceae fam. nov. within the order Ktedonobacterales isolated from Tengu-no-mugimeshi.</title>
        <authorList>
            <person name="Wang C.M."/>
            <person name="Zheng Y."/>
            <person name="Sakai Y."/>
            <person name="Toyoda A."/>
            <person name="Minakuchi Y."/>
            <person name="Abe K."/>
            <person name="Yokota A."/>
            <person name="Yabe S."/>
        </authorList>
    </citation>
    <scope>NUCLEOTIDE SEQUENCE [LARGE SCALE GENOMIC DNA]</scope>
    <source>
        <strain evidence="3">Uno11</strain>
    </source>
</reference>
<sequence length="67" mass="7947">MVHNGYMEKERVTTKIWRHSLQQLKIAAATNNESMIDLLERLIEQEYEKTKGREPGHEGHTRIQDRT</sequence>
<evidence type="ECO:0000256" key="1">
    <source>
        <dbReference type="SAM" id="MobiDB-lite"/>
    </source>
</evidence>
<keyword evidence="3" id="KW-1185">Reference proteome</keyword>
<dbReference type="AlphaFoldDB" id="A0A402AUJ8"/>
<organism evidence="2 3">
    <name type="scientific">Dictyobacter kobayashii</name>
    <dbReference type="NCBI Taxonomy" id="2014872"/>
    <lineage>
        <taxon>Bacteria</taxon>
        <taxon>Bacillati</taxon>
        <taxon>Chloroflexota</taxon>
        <taxon>Ktedonobacteria</taxon>
        <taxon>Ktedonobacterales</taxon>
        <taxon>Dictyobacteraceae</taxon>
        <taxon>Dictyobacter</taxon>
    </lineage>
</organism>
<evidence type="ECO:0000313" key="2">
    <source>
        <dbReference type="EMBL" id="GCE22791.1"/>
    </source>
</evidence>
<dbReference type="EMBL" id="BIFS01000002">
    <property type="protein sequence ID" value="GCE22791.1"/>
    <property type="molecule type" value="Genomic_DNA"/>
</dbReference>
<gene>
    <name evidence="2" type="ORF">KDK_65910</name>
</gene>
<protein>
    <submittedName>
        <fullName evidence="2">Uncharacterized protein</fullName>
    </submittedName>
</protein>
<accession>A0A402AUJ8</accession>
<proteinExistence type="predicted"/>
<name>A0A402AUJ8_9CHLR</name>
<dbReference type="Proteomes" id="UP000287188">
    <property type="component" value="Unassembled WGS sequence"/>
</dbReference>
<comment type="caution">
    <text evidence="2">The sequence shown here is derived from an EMBL/GenBank/DDBJ whole genome shotgun (WGS) entry which is preliminary data.</text>
</comment>
<evidence type="ECO:0000313" key="3">
    <source>
        <dbReference type="Proteomes" id="UP000287188"/>
    </source>
</evidence>
<feature type="region of interest" description="Disordered" evidence="1">
    <location>
        <begin position="48"/>
        <end position="67"/>
    </location>
</feature>